<dbReference type="EMBL" id="JACBGI020000024">
    <property type="protein sequence ID" value="MBF6058677.1"/>
    <property type="molecule type" value="Genomic_DNA"/>
</dbReference>
<proteinExistence type="predicted"/>
<dbReference type="RefSeq" id="WP_185978824.1">
    <property type="nucleotide sequence ID" value="NZ_JACBGI020000024.1"/>
</dbReference>
<sequence length="132" mass="14818">MSEIKDTLPAYTNYTDLQGFEGLKKQAKQDQQQALKPVAQQFEALFLQQILKEARQVKFDDGFLSGGQSDFYQDWYDKQLAQDLAAKGSIGLADKLVEQLSPTLPQAQTEKQETGTMESTQKALTLRSLGLR</sequence>
<evidence type="ECO:0000313" key="4">
    <source>
        <dbReference type="EMBL" id="MBF6058677.1"/>
    </source>
</evidence>
<evidence type="ECO:0000256" key="1">
    <source>
        <dbReference type="ARBA" id="ARBA00022795"/>
    </source>
</evidence>
<comment type="caution">
    <text evidence="4">The sequence shown here is derived from an EMBL/GenBank/DDBJ whole genome shotgun (WGS) entry which is preliminary data.</text>
</comment>
<reference evidence="4 5" key="2">
    <citation type="submission" date="2020-11" db="EMBL/GenBank/DDBJ databases">
        <title>Sulfur oxidizing isolate from Hospital Hole Sinkhole.</title>
        <authorList>
            <person name="Scott K.M."/>
        </authorList>
    </citation>
    <scope>NUCLEOTIDE SEQUENCE [LARGE SCALE GENOMIC DNA]</scope>
    <source>
        <strain evidence="4 5">HH1</strain>
    </source>
</reference>
<dbReference type="PRINTS" id="PR01002">
    <property type="entry name" value="FLGFLGJ"/>
</dbReference>
<feature type="region of interest" description="Disordered" evidence="2">
    <location>
        <begin position="103"/>
        <end position="132"/>
    </location>
</feature>
<dbReference type="Proteomes" id="UP001193680">
    <property type="component" value="Unassembled WGS sequence"/>
</dbReference>
<dbReference type="InterPro" id="IPR019301">
    <property type="entry name" value="Flagellar_prot_FlgJ_N"/>
</dbReference>
<organism evidence="4 5">
    <name type="scientific">Thiomicrorhabdus heinhorstiae</name>
    <dbReference type="NCBI Taxonomy" id="2748010"/>
    <lineage>
        <taxon>Bacteria</taxon>
        <taxon>Pseudomonadati</taxon>
        <taxon>Pseudomonadota</taxon>
        <taxon>Gammaproteobacteria</taxon>
        <taxon>Thiotrichales</taxon>
        <taxon>Piscirickettsiaceae</taxon>
        <taxon>Thiomicrorhabdus</taxon>
    </lineage>
</organism>
<accession>A0ABS0BY08</accession>
<evidence type="ECO:0000259" key="3">
    <source>
        <dbReference type="Pfam" id="PF10135"/>
    </source>
</evidence>
<evidence type="ECO:0000313" key="5">
    <source>
        <dbReference type="Proteomes" id="UP001193680"/>
    </source>
</evidence>
<reference evidence="4 5" key="1">
    <citation type="submission" date="2020-06" db="EMBL/GenBank/DDBJ databases">
        <authorList>
            <person name="Scott K."/>
        </authorList>
    </citation>
    <scope>NUCLEOTIDE SEQUENCE [LARGE SCALE GENOMIC DNA]</scope>
    <source>
        <strain evidence="4 5">HH1</strain>
    </source>
</reference>
<keyword evidence="5" id="KW-1185">Reference proteome</keyword>
<feature type="domain" description="Flagellar protein FlgJ N-terminal" evidence="3">
    <location>
        <begin position="52"/>
        <end position="99"/>
    </location>
</feature>
<name>A0ABS0BY08_9GAMM</name>
<keyword evidence="1" id="KW-1005">Bacterial flagellum biogenesis</keyword>
<protein>
    <submittedName>
        <fullName evidence="4">Rod-binding protein</fullName>
    </submittedName>
</protein>
<evidence type="ECO:0000256" key="2">
    <source>
        <dbReference type="SAM" id="MobiDB-lite"/>
    </source>
</evidence>
<feature type="compositionally biased region" description="Polar residues" evidence="2">
    <location>
        <begin position="103"/>
        <end position="123"/>
    </location>
</feature>
<dbReference type="Pfam" id="PF10135">
    <property type="entry name" value="Rod-binding"/>
    <property type="match status" value="1"/>
</dbReference>
<gene>
    <name evidence="4" type="ORF">H8792_010030</name>
</gene>